<proteinExistence type="predicted"/>
<evidence type="ECO:0000313" key="2">
    <source>
        <dbReference type="Proteomes" id="UP001497535"/>
    </source>
</evidence>
<comment type="caution">
    <text evidence="1">The sequence shown here is derived from an EMBL/GenBank/DDBJ whole genome shotgun (WGS) entry which is preliminary data.</text>
</comment>
<protein>
    <submittedName>
        <fullName evidence="1">Uncharacterized protein</fullName>
    </submittedName>
</protein>
<reference evidence="1" key="1">
    <citation type="submission" date="2023-11" db="EMBL/GenBank/DDBJ databases">
        <authorList>
            <person name="Poullet M."/>
        </authorList>
    </citation>
    <scope>NUCLEOTIDE SEQUENCE</scope>
    <source>
        <strain evidence="1">E1834</strain>
    </source>
</reference>
<accession>A0ACB0Z851</accession>
<dbReference type="EMBL" id="CAVMJV010000026">
    <property type="protein sequence ID" value="CAK5074632.1"/>
    <property type="molecule type" value="Genomic_DNA"/>
</dbReference>
<organism evidence="1 2">
    <name type="scientific">Meloidogyne enterolobii</name>
    <name type="common">Root-knot nematode worm</name>
    <name type="synonym">Meloidogyne mayaguensis</name>
    <dbReference type="NCBI Taxonomy" id="390850"/>
    <lineage>
        <taxon>Eukaryota</taxon>
        <taxon>Metazoa</taxon>
        <taxon>Ecdysozoa</taxon>
        <taxon>Nematoda</taxon>
        <taxon>Chromadorea</taxon>
        <taxon>Rhabditida</taxon>
        <taxon>Tylenchina</taxon>
        <taxon>Tylenchomorpha</taxon>
        <taxon>Tylenchoidea</taxon>
        <taxon>Meloidogynidae</taxon>
        <taxon>Meloidogyninae</taxon>
        <taxon>Meloidogyne</taxon>
    </lineage>
</organism>
<gene>
    <name evidence="1" type="ORF">MENTE1834_LOCUS21397</name>
</gene>
<dbReference type="Proteomes" id="UP001497535">
    <property type="component" value="Unassembled WGS sequence"/>
</dbReference>
<keyword evidence="2" id="KW-1185">Reference proteome</keyword>
<evidence type="ECO:0000313" key="1">
    <source>
        <dbReference type="EMBL" id="CAK5074632.1"/>
    </source>
</evidence>
<name>A0ACB0Z851_MELEN</name>
<sequence>MTSGGKSPVTSTPEQQQQKTNDGNTNSPKTNENNEEENISENATILTTKTEETEKEEEKGEESEESELKQNENPQQKQKNHLRPDEYNDGLWDAEPFYYCTNGPTTARGYVPSDEQSGAGKRQKRGLIYKKRENVSGGAANEYECFQSHEGIVYRHGDHVFVESCREDPFLVGSIVSFKMKKRDQLLVKLLRYYRPNDVPELSYSLVTQARIEEGQYSQSTASPHSLHCRELFSSETTLLFHVAALRGKCSVQSVKDLRTALAEIDFGDDNAFFHCLNYNQESGRLASCQMSIKVGSAYQANIPSCSSSTLSDDPDRDELLYRPGYLCPETEDKYVKMARTFRTFSLMNNKRITILEKSARTGDLLLDDAVVALHRSGYSVMDAINTMQAIDTHLTTDSSFMNADDVKKFGRGIKQYGKNFNKINKDLLGNHRREQLIAFYYLWKKSANATRPKPLGNSKRTQVSVASFSRRARTTANSTFNGIGNGGKNALTNAAEGGTPPPSTDSGEQVDASTKSNSGGENSISPLDELQDYASASEAETEQLDSQPGGVGRACHHCFSSKSVDWHHAGHDRLLLMCTECRIFYKRYGQLRPVERPSTVPPCLLMPANTTTSRQDSEEEDENEEPFNGRSNRLRTRGGGSRLLPQRTPSSLDLMESGGEQRLRGTPQKLEEEQQRRSTPLRNSAGKTGRKRGGNNNNRGGGGDSLYDESTPTPPKGKRSKKGNVATTTTTTSPPSSLPSNTADDSRTPSPPTTTVNVVKEDNEQNENSNNNTRKRISKKEKLKQEKINKDKIESSDDNTAKKVKLERADSHAGIVTPQPATENTTTSTLSSPIIETCITLKEEQISDDLPSKQKKSEKHSKLNLETSQVSSPKNSPPVGAATIISRKPVAKVEPLETNKEEVKNEIIEQIQQQTSQQQEVEESCKIVGGGGEEEEPSNNTTIICVVSSDDEEGDEKEEENKKEWEQDCGPLGEVDSTEIYRTVEGKKDSRGKLITIESRTILERRLKRISGLTCARTDIAYLESPERARHNLQMRERERLKKEQERAAKQQHKQMSVATIPVVQPLKKMEMPAEFGGQQHQQQQQPSLVYLPNGATIPCVSGNNQQQQQQLAALHHPMILNGTLLPGNNIVNMPGGGPILSQFNSFAAPQQSNEVSSTFSSVASSTLPSASTTLPASTSLTTPQAFQQPQQQHPLVAIGGNHHQLINNQQNLQQPSAITPLVNQTPANAAALLHQQQQQQQENAIFMQILMGSDPRLVQQLQTMFHMQQQQQQSLAPPSASAASTATTNTASAPIPTPNIVAQQQQQMLQMQQMQILFGLQQQQEQKQQLEQFQRQQLQQKNAQQQQQQRATSVASTSTNIPQQHILNGYHQNNQQHKLGGVGNNIVNPSQHFSHQSAAQHKSKKESASLKNQHPQQNQQFSHLQQNNDALMKQLFYGAQQHQQPPPNIGAANNLKDAQQRAVMFAALQQQQQRNNNNFQQQQQQQQSSMLAAEMEAICNMFQQPQNNNSASINIQPQQLQEMLAVLAAGGAGLSQQDQRVLEEQIRLIIQNQQQAQQQQQQKQLAAAAAAAAQQQQAAHAQQQQQQNAQQQQLFAALAAVSAANGGSSGHDQIMAAQQIAQIALQQQQQQQSQQQQPSSSTNNNSAFFQQQQQQQFQQQFLQFMAMQQQQQHQNVSLINNSTSNNQQQLTPEQQHLFQQQIELFRRQQHNQNVSSSNPQTIQQRTPIQEQSQSSSEQRR</sequence>